<gene>
    <name evidence="1" type="ORF">RTCCBAU85039_2010</name>
    <name evidence="2" type="ORF">SAMN05216228_10074</name>
</gene>
<dbReference type="STRING" id="501024.RTCCBAU85039_2010"/>
<reference evidence="2 4" key="2">
    <citation type="submission" date="2016-10" db="EMBL/GenBank/DDBJ databases">
        <authorList>
            <person name="Varghese N."/>
            <person name="Submissions S."/>
        </authorList>
    </citation>
    <scope>NUCLEOTIDE SEQUENCE [LARGE SCALE GENOMIC DNA]</scope>
    <source>
        <strain evidence="2 4">CGMCC 1.7071</strain>
    </source>
</reference>
<name>A0A1H8IXW2_9HYPH</name>
<reference evidence="3" key="3">
    <citation type="submission" date="2016-10" db="EMBL/GenBank/DDBJ databases">
        <authorList>
            <person name="Wibberg D."/>
        </authorList>
    </citation>
    <scope>NUCLEOTIDE SEQUENCE [LARGE SCALE GENOMIC DNA]</scope>
</reference>
<accession>A0A1H8IXW2</accession>
<dbReference type="EMBL" id="FNXB01000009">
    <property type="protein sequence ID" value="SEH73092.1"/>
    <property type="molecule type" value="Genomic_DNA"/>
</dbReference>
<dbReference type="OrthoDB" id="9783791at2"/>
<dbReference type="EMBL" id="FOCV01000007">
    <property type="protein sequence ID" value="SEN73015.1"/>
    <property type="molecule type" value="Genomic_DNA"/>
</dbReference>
<organism evidence="1 3">
    <name type="scientific">Rhizobium tibeticum</name>
    <dbReference type="NCBI Taxonomy" id="501024"/>
    <lineage>
        <taxon>Bacteria</taxon>
        <taxon>Pseudomonadati</taxon>
        <taxon>Pseudomonadota</taxon>
        <taxon>Alphaproteobacteria</taxon>
        <taxon>Hyphomicrobiales</taxon>
        <taxon>Rhizobiaceae</taxon>
        <taxon>Rhizobium/Agrobacterium group</taxon>
        <taxon>Rhizobium</taxon>
    </lineage>
</organism>
<evidence type="ECO:0000313" key="3">
    <source>
        <dbReference type="Proteomes" id="UP000183063"/>
    </source>
</evidence>
<sequence>MLVTEQSPAVRNPTAVKHGANRAMRPGRVIGCPVNETTLLIVGLGRVLAGEVVAGEVIVGVDGDQTGTRSAFVSEWRLAAPSPRAKHGFAALLPTEGTDRAMTAIRFGEEETSVRYIFAPRLASAEEAAAIVAETAGPQSAAVIDRLVDVMMAGNLNRRGLLTVTALLQAAHANDGFIELIGESHEGATFLQGWSRGMAPGPCRVSVVGNATPVASECGIAVFSRPDAPDGAPGFVGLLAATKDVRARDIEGLVIRGRAGWRYAPVHPRKRILSPLETPEHVRSILPRAHGAPDMLLSLRAAANSFDGKETVSSLPFPVRMGIDNMFEADGGKLLASGWLYDPDAHVTAVRLRRGDGAACLDERWTRLDRPDVTDSFNDQQHFAPSIRAEQRAHGFIAHAHLPSEDHGAPLYFELTLRDSRRAFLPVKPTRVSARLAALRQIGSIDPTNCALPAIVDTQIVPFLSESGRSTPVTDAVLDAGAFDQESSPPIVIGAGEGEENIAPLLALLALDPETRRAPIVIAMPADRFRRQAARLKELVRFYRLSARFVSVKGAGDFYDMLEAGTQALSCETVVSLSASLVPRGTGWYGKLLATAGTVKGSIISPVLAYEDHSVRWAGNWIDVDNGDQPVVGRYAGYPLKAVTEMKLTRIAAASLECCVTPRDALSRLGGFSGGYLGAQEKGLDLGLRLSRSGINSYLLPSVQIWGCDDARDWNSPAMAALVEEIDRKIFKSQWSPVLVGEKHPEKRPA</sequence>
<keyword evidence="4" id="KW-1185">Reference proteome</keyword>
<evidence type="ECO:0000313" key="4">
    <source>
        <dbReference type="Proteomes" id="UP000198939"/>
    </source>
</evidence>
<dbReference type="Proteomes" id="UP000183063">
    <property type="component" value="Unassembled WGS sequence"/>
</dbReference>
<protein>
    <submittedName>
        <fullName evidence="1">Uncharacterized protein</fullName>
    </submittedName>
</protein>
<evidence type="ECO:0000313" key="2">
    <source>
        <dbReference type="EMBL" id="SEN73015.1"/>
    </source>
</evidence>
<dbReference type="Proteomes" id="UP000198939">
    <property type="component" value="Unassembled WGS sequence"/>
</dbReference>
<dbReference type="AlphaFoldDB" id="A0A1H8IXW2"/>
<evidence type="ECO:0000313" key="1">
    <source>
        <dbReference type="EMBL" id="SEH73092.1"/>
    </source>
</evidence>
<proteinExistence type="predicted"/>
<reference evidence="1" key="1">
    <citation type="submission" date="2016-10" db="EMBL/GenBank/DDBJ databases">
        <authorList>
            <person name="de Groot N.N."/>
        </authorList>
    </citation>
    <scope>NUCLEOTIDE SEQUENCE [LARGE SCALE GENOMIC DNA]</scope>
    <source>
        <strain evidence="1">CCBAU85039</strain>
    </source>
</reference>